<organism evidence="2 3">
    <name type="scientific">Pseudogymnoascus verrucosus</name>
    <dbReference type="NCBI Taxonomy" id="342668"/>
    <lineage>
        <taxon>Eukaryota</taxon>
        <taxon>Fungi</taxon>
        <taxon>Dikarya</taxon>
        <taxon>Ascomycota</taxon>
        <taxon>Pezizomycotina</taxon>
        <taxon>Leotiomycetes</taxon>
        <taxon>Thelebolales</taxon>
        <taxon>Thelebolaceae</taxon>
        <taxon>Pseudogymnoascus</taxon>
    </lineage>
</organism>
<dbReference type="Pfam" id="PF00931">
    <property type="entry name" value="NB-ARC"/>
    <property type="match status" value="1"/>
</dbReference>
<dbReference type="PANTHER" id="PTHR46082:SF6">
    <property type="entry name" value="AAA+ ATPASE DOMAIN-CONTAINING PROTEIN-RELATED"/>
    <property type="match status" value="1"/>
</dbReference>
<dbReference type="SUPFAM" id="SSF52540">
    <property type="entry name" value="P-loop containing nucleoside triphosphate hydrolases"/>
    <property type="match status" value="1"/>
</dbReference>
<dbReference type="InterPro" id="IPR011990">
    <property type="entry name" value="TPR-like_helical_dom_sf"/>
</dbReference>
<dbReference type="InterPro" id="IPR027417">
    <property type="entry name" value="P-loop_NTPase"/>
</dbReference>
<dbReference type="Pfam" id="PF13424">
    <property type="entry name" value="TPR_12"/>
    <property type="match status" value="3"/>
</dbReference>
<dbReference type="SUPFAM" id="SSF53474">
    <property type="entry name" value="alpha/beta-Hydrolases"/>
    <property type="match status" value="1"/>
</dbReference>
<dbReference type="InterPro" id="IPR053137">
    <property type="entry name" value="NLR-like"/>
</dbReference>
<sequence length="1170" mass="131644">MAAKKKGVVFRVTGLPASQPDDELKEALKAAIDDNLAEGEESKLTFNATILPSCYDNEKKVALVEFHGGVPEFLSELTANPLDDWQVEMGDTDIDFDRHFFGFTQLYMPKPDSTVTADIIAITGLDGHAYGSWRGKGNLGRMWLRDFLCKDMPCCRTMIYGYNSKLLTHRVDTIMDYGQGLLEELKKIRNTEELRKRPLFFIAHSFGGIILAHCLIKAVQADEDDHPTIASLYRATYGMLLFGIPHKGLVVDDIQKIVAGQDNHPRGALLEQIKSKSDLLAFQLMSFRNLIRDRKVVSFFEMGQTRQLEFDSESSCWRRTGDFVTVVDADSALLQLPDSTEDKIPLDADHSIMVKFNNKSDLGYSSARDKLRQFEQDATSVVAARFLRSQNKLKPSIMVPFQRDSAFVGREDILVKISEKFKEAASQDHSRVALVGLGGVGKSQIAIEYAYRVRESAPQTWVFWVHASNAGRFKQAYTNIAAKIELPGRDDPNADILRLVYNWLSDERNGRWLIILDNADDDQVFHSTSEVSGSAAQATDVAAPLASFLPQSSNGWVLVTSRDLAAAMNLVGIRDNVFHVEPMPEEEALMLLKTRVSVSKAFEDDAKTLIQILEYIPLAITHAAAYIAVRAQTITVSTYLELFRESEENQAHLLSSQESRDMRRDGSISSAVVTTWQISFEQIQKMRPESAELLSLMAMFDRQGIPQSILYDGKSRLQFEDAVAPLTSFSLIKVQSVKQLKQQVGEHLFEMHDLVQLATRKWLEEQMQLGRWQKASLRVMAASFPDGSYETWAACRAVLPHARKVFGHILEDIEATLDRALVADSMAWYLYNAKECAAAEPLVRTAIIERGRVLGEEHIETISSLSLLGSVLEEQGKYKEAEATQRQALEGYIKAIGEEHTATLTSVRLLGLALERQGKYEEAEAMHQRSVKGLEKVVGEEHIETLMSVTALGLVYRLQGKFEKAEAMQRRVVEGYKKVVGEEHPYTLISIAQLGLLFELQGKYEEAEAIQRQALEAKMRILGEDDLSTLISIGQLGLVLDQLNKYEEAEVMQRRALEGYMKVVGEDHPNTLVCMTNLAALLLSQRRLKEAEDMAKRSIDAMERLFGRENPDTIATMQILATTLKLQGRIEEAISLIETCFQLRERVLGRHHPHTENALKNLNKWRMENI</sequence>
<dbReference type="PANTHER" id="PTHR46082">
    <property type="entry name" value="ATP/GTP-BINDING PROTEIN-RELATED"/>
    <property type="match status" value="1"/>
</dbReference>
<accession>A0A1B8GTV4</accession>
<dbReference type="OrthoDB" id="1658288at2759"/>
<gene>
    <name evidence="2" type="ORF">VE01_02724</name>
</gene>
<dbReference type="InterPro" id="IPR019734">
    <property type="entry name" value="TPR_rpt"/>
</dbReference>
<dbReference type="Pfam" id="PF13374">
    <property type="entry name" value="TPR_10"/>
    <property type="match status" value="2"/>
</dbReference>
<dbReference type="Proteomes" id="UP000091956">
    <property type="component" value="Unassembled WGS sequence"/>
</dbReference>
<dbReference type="SMART" id="SM00028">
    <property type="entry name" value="TPR"/>
    <property type="match status" value="5"/>
</dbReference>
<dbReference type="EMBL" id="KV460213">
    <property type="protein sequence ID" value="OBT99240.1"/>
    <property type="molecule type" value="Genomic_DNA"/>
</dbReference>
<dbReference type="STRING" id="342668.A0A1B8GTV4"/>
<dbReference type="GeneID" id="28836110"/>
<evidence type="ECO:0000313" key="2">
    <source>
        <dbReference type="EMBL" id="OBT99240.1"/>
    </source>
</evidence>
<dbReference type="Gene3D" id="3.40.50.300">
    <property type="entry name" value="P-loop containing nucleotide triphosphate hydrolases"/>
    <property type="match status" value="1"/>
</dbReference>
<proteinExistence type="predicted"/>
<protein>
    <recommendedName>
        <fullName evidence="1">NB-ARC domain-containing protein</fullName>
    </recommendedName>
</protein>
<name>A0A1B8GTV4_9PEZI</name>
<dbReference type="InterPro" id="IPR002182">
    <property type="entry name" value="NB-ARC"/>
</dbReference>
<dbReference type="Gene3D" id="1.25.40.10">
    <property type="entry name" value="Tetratricopeptide repeat domain"/>
    <property type="match status" value="2"/>
</dbReference>
<dbReference type="NCBIfam" id="NF040586">
    <property type="entry name" value="FxSxx_TPR"/>
    <property type="match status" value="1"/>
</dbReference>
<dbReference type="AlphaFoldDB" id="A0A1B8GTV4"/>
<evidence type="ECO:0000259" key="1">
    <source>
        <dbReference type="Pfam" id="PF00931"/>
    </source>
</evidence>
<dbReference type="GO" id="GO:0043531">
    <property type="term" value="F:ADP binding"/>
    <property type="evidence" value="ECO:0007669"/>
    <property type="project" value="InterPro"/>
</dbReference>
<evidence type="ECO:0000313" key="3">
    <source>
        <dbReference type="Proteomes" id="UP000091956"/>
    </source>
</evidence>
<reference evidence="2 3" key="1">
    <citation type="submission" date="2016-03" db="EMBL/GenBank/DDBJ databases">
        <title>Comparative genomics of Pseudogymnoascus destructans, the fungus causing white-nose syndrome of bats.</title>
        <authorList>
            <person name="Palmer J.M."/>
            <person name="Drees K.P."/>
            <person name="Foster J.T."/>
            <person name="Lindner D.L."/>
        </authorList>
    </citation>
    <scope>NUCLEOTIDE SEQUENCE [LARGE SCALE GENOMIC DNA]</scope>
    <source>
        <strain evidence="2 3">UAMH 10579</strain>
    </source>
</reference>
<dbReference type="SUPFAM" id="SSF48452">
    <property type="entry name" value="TPR-like"/>
    <property type="match status" value="3"/>
</dbReference>
<keyword evidence="3" id="KW-1185">Reference proteome</keyword>
<reference evidence="3" key="2">
    <citation type="journal article" date="2018" name="Nat. Commun.">
        <title>Extreme sensitivity to ultraviolet light in the fungal pathogen causing white-nose syndrome of bats.</title>
        <authorList>
            <person name="Palmer J.M."/>
            <person name="Drees K.P."/>
            <person name="Foster J.T."/>
            <person name="Lindner D.L."/>
        </authorList>
    </citation>
    <scope>NUCLEOTIDE SEQUENCE [LARGE SCALE GENOMIC DNA]</scope>
    <source>
        <strain evidence="3">UAMH 10579</strain>
    </source>
</reference>
<feature type="domain" description="NB-ARC" evidence="1">
    <location>
        <begin position="412"/>
        <end position="597"/>
    </location>
</feature>
<dbReference type="RefSeq" id="XP_018132973.1">
    <property type="nucleotide sequence ID" value="XM_018272229.2"/>
</dbReference>
<dbReference type="InterPro" id="IPR029058">
    <property type="entry name" value="AB_hydrolase_fold"/>
</dbReference>